<dbReference type="STRING" id="692275.M3BNZ9"/>
<evidence type="ECO:0008006" key="3">
    <source>
        <dbReference type="Google" id="ProtNLM"/>
    </source>
</evidence>
<gene>
    <name evidence="1" type="ORF">SEPMUDRAFT_55188</name>
</gene>
<proteinExistence type="predicted"/>
<organism evidence="1 2">
    <name type="scientific">Sphaerulina musiva (strain SO2202)</name>
    <name type="common">Poplar stem canker fungus</name>
    <name type="synonym">Septoria musiva</name>
    <dbReference type="NCBI Taxonomy" id="692275"/>
    <lineage>
        <taxon>Eukaryota</taxon>
        <taxon>Fungi</taxon>
        <taxon>Dikarya</taxon>
        <taxon>Ascomycota</taxon>
        <taxon>Pezizomycotina</taxon>
        <taxon>Dothideomycetes</taxon>
        <taxon>Dothideomycetidae</taxon>
        <taxon>Mycosphaerellales</taxon>
        <taxon>Mycosphaerellaceae</taxon>
        <taxon>Sphaerulina</taxon>
    </lineage>
</organism>
<dbReference type="GeneID" id="27906480"/>
<name>M3BNZ9_SPHMS</name>
<accession>M3BNZ9</accession>
<dbReference type="Proteomes" id="UP000016931">
    <property type="component" value="Unassembled WGS sequence"/>
</dbReference>
<evidence type="ECO:0000313" key="1">
    <source>
        <dbReference type="EMBL" id="EMF07903.1"/>
    </source>
</evidence>
<dbReference type="EMBL" id="KB456282">
    <property type="protein sequence ID" value="EMF07903.1"/>
    <property type="molecule type" value="Genomic_DNA"/>
</dbReference>
<reference evidence="1 2" key="1">
    <citation type="journal article" date="2012" name="PLoS Pathog.">
        <title>Diverse lifestyles and strategies of plant pathogenesis encoded in the genomes of eighteen Dothideomycetes fungi.</title>
        <authorList>
            <person name="Ohm R.A."/>
            <person name="Feau N."/>
            <person name="Henrissat B."/>
            <person name="Schoch C.L."/>
            <person name="Horwitz B.A."/>
            <person name="Barry K.W."/>
            <person name="Condon B.J."/>
            <person name="Copeland A.C."/>
            <person name="Dhillon B."/>
            <person name="Glaser F."/>
            <person name="Hesse C.N."/>
            <person name="Kosti I."/>
            <person name="LaButti K."/>
            <person name="Lindquist E.A."/>
            <person name="Lucas S."/>
            <person name="Salamov A.A."/>
            <person name="Bradshaw R.E."/>
            <person name="Ciuffetti L."/>
            <person name="Hamelin R.C."/>
            <person name="Kema G.H.J."/>
            <person name="Lawrence C."/>
            <person name="Scott J.A."/>
            <person name="Spatafora J.W."/>
            <person name="Turgeon B.G."/>
            <person name="de Wit P.J.G.M."/>
            <person name="Zhong S."/>
            <person name="Goodwin S.B."/>
            <person name="Grigoriev I.V."/>
        </authorList>
    </citation>
    <scope>NUCLEOTIDE SEQUENCE [LARGE SCALE GENOMIC DNA]</scope>
    <source>
        <strain evidence="1 2">SO2202</strain>
    </source>
</reference>
<keyword evidence="2" id="KW-1185">Reference proteome</keyword>
<protein>
    <recommendedName>
        <fullName evidence="3">DUF659 domain-containing protein</fullName>
    </recommendedName>
</protein>
<evidence type="ECO:0000313" key="2">
    <source>
        <dbReference type="Proteomes" id="UP000016931"/>
    </source>
</evidence>
<sequence>EGMLGFPYITSRYTSDHLAEILFEILQEFEIERRLTAITYDNASNNKTLHNAM</sequence>
<feature type="non-terminal residue" evidence="1">
    <location>
        <position position="1"/>
    </location>
</feature>
<dbReference type="AlphaFoldDB" id="M3BNZ9"/>
<dbReference type="RefSeq" id="XP_016756024.1">
    <property type="nucleotide sequence ID" value="XM_016909343.1"/>
</dbReference>
<dbReference type="HOGENOM" id="CLU_3074522_0_0_1"/>